<organism evidence="6 7">
    <name type="scientific">Snodgrassella alvi</name>
    <dbReference type="NCBI Taxonomy" id="1196083"/>
    <lineage>
        <taxon>Bacteria</taxon>
        <taxon>Pseudomonadati</taxon>
        <taxon>Pseudomonadota</taxon>
        <taxon>Betaproteobacteria</taxon>
        <taxon>Neisseriales</taxon>
        <taxon>Neisseriaceae</taxon>
        <taxon>Snodgrassella</taxon>
    </lineage>
</organism>
<gene>
    <name evidence="6" type="ORF">BHC47_07555</name>
</gene>
<comment type="caution">
    <text evidence="5">Lacks conserved residue(s) required for the propagation of feature annotation.</text>
</comment>
<accession>A0A1X0TID1</accession>
<comment type="caution">
    <text evidence="6">The sequence shown here is derived from an EMBL/GenBank/DDBJ whole genome shotgun (WGS) entry which is preliminary data.</text>
</comment>
<name>A0A1X0TID1_9NEIS</name>
<evidence type="ECO:0000256" key="2">
    <source>
        <dbReference type="ARBA" id="ARBA00022692"/>
    </source>
</evidence>
<evidence type="ECO:0000256" key="5">
    <source>
        <dbReference type="HAMAP-Rule" id="MF_01874"/>
    </source>
</evidence>
<evidence type="ECO:0000313" key="6">
    <source>
        <dbReference type="EMBL" id="PIT61128.1"/>
    </source>
</evidence>
<dbReference type="HAMAP" id="MF_01874">
    <property type="entry name" value="UPF0756"/>
    <property type="match status" value="1"/>
</dbReference>
<keyword evidence="3 5" id="KW-1133">Transmembrane helix</keyword>
<evidence type="ECO:0000313" key="7">
    <source>
        <dbReference type="Proteomes" id="UP000231094"/>
    </source>
</evidence>
<dbReference type="EMBL" id="MEIV01000070">
    <property type="protein sequence ID" value="PIT61128.1"/>
    <property type="molecule type" value="Genomic_DNA"/>
</dbReference>
<keyword evidence="2 5" id="KW-0812">Transmembrane</keyword>
<dbReference type="Proteomes" id="UP000231094">
    <property type="component" value="Unassembled WGS sequence"/>
</dbReference>
<dbReference type="PANTHER" id="PTHR38452:SF1">
    <property type="entry name" value="UPF0756 MEMBRANE PROTEIN YEAL"/>
    <property type="match status" value="1"/>
</dbReference>
<evidence type="ECO:0000256" key="1">
    <source>
        <dbReference type="ARBA" id="ARBA00022475"/>
    </source>
</evidence>
<protein>
    <recommendedName>
        <fullName evidence="5">UPF0756 membrane protein BHC47_07555</fullName>
    </recommendedName>
</protein>
<dbReference type="GO" id="GO:0005886">
    <property type="term" value="C:plasma membrane"/>
    <property type="evidence" value="ECO:0007669"/>
    <property type="project" value="UniProtKB-SubCell"/>
</dbReference>
<comment type="similarity">
    <text evidence="5">Belongs to the UPF0756 family.</text>
</comment>
<dbReference type="Pfam" id="PF04284">
    <property type="entry name" value="DUF441"/>
    <property type="match status" value="1"/>
</dbReference>
<dbReference type="RefSeq" id="WP_037475441.1">
    <property type="nucleotide sequence ID" value="NZ_CP132374.1"/>
</dbReference>
<feature type="transmembrane region" description="Helical" evidence="5">
    <location>
        <begin position="57"/>
        <end position="75"/>
    </location>
</feature>
<keyword evidence="1 5" id="KW-1003">Cell membrane</keyword>
<reference evidence="6 7" key="1">
    <citation type="journal article" date="2017" name="MBio">
        <title>Type VI secretion-mediated competition in the bee gut microbiome.</title>
        <authorList>
            <person name="Steele M.I."/>
            <person name="Kwong W.K."/>
            <person name="Powell J.E."/>
            <person name="Whiteley M."/>
            <person name="Moran N.A."/>
        </authorList>
    </citation>
    <scope>NUCLEOTIDE SEQUENCE [LARGE SCALE GENOMIC DNA]</scope>
    <source>
        <strain evidence="6 7">PEB0171</strain>
    </source>
</reference>
<feature type="transmembrane region" description="Helical" evidence="5">
    <location>
        <begin position="124"/>
        <end position="150"/>
    </location>
</feature>
<dbReference type="AlphaFoldDB" id="A0A1X0TID1"/>
<keyword evidence="4 5" id="KW-0472">Membrane</keyword>
<comment type="subcellular location">
    <subcellularLocation>
        <location evidence="5">Cell membrane</location>
        <topology evidence="5">Multi-pass membrane protein</topology>
    </subcellularLocation>
</comment>
<dbReference type="PANTHER" id="PTHR38452">
    <property type="entry name" value="UPF0756 MEMBRANE PROTEIN YEAL"/>
    <property type="match status" value="1"/>
</dbReference>
<dbReference type="InterPro" id="IPR007382">
    <property type="entry name" value="UPF0756_TM"/>
</dbReference>
<proteinExistence type="inferred from homology"/>
<sequence length="151" mass="15738">MNMSFWASNANALLLLLFVALGIIGHNPSVTISALIILLVQQTPLLKYAPVLEKYGVQLGIMLLMIGVLAPLITGKVQPAQIAALVTSWKTMAAVVVGIVVAWLGGRGVHLMQVNPTIVTGLMIGTIIGVAFLRGVPVGPLIAAGLLSLIL</sequence>
<evidence type="ECO:0000256" key="3">
    <source>
        <dbReference type="ARBA" id="ARBA00022989"/>
    </source>
</evidence>
<feature type="transmembrane region" description="Helical" evidence="5">
    <location>
        <begin position="82"/>
        <end position="104"/>
    </location>
</feature>
<evidence type="ECO:0000256" key="4">
    <source>
        <dbReference type="ARBA" id="ARBA00023136"/>
    </source>
</evidence>